<organism evidence="1 2">
    <name type="scientific">Herbaspirillum rubrisubalbicans</name>
    <dbReference type="NCBI Taxonomy" id="80842"/>
    <lineage>
        <taxon>Bacteria</taxon>
        <taxon>Pseudomonadati</taxon>
        <taxon>Pseudomonadota</taxon>
        <taxon>Betaproteobacteria</taxon>
        <taxon>Burkholderiales</taxon>
        <taxon>Oxalobacteraceae</taxon>
        <taxon>Herbaspirillum</taxon>
    </lineage>
</organism>
<name>A0AAD0UA58_9BURK</name>
<proteinExistence type="predicted"/>
<evidence type="ECO:0000313" key="2">
    <source>
        <dbReference type="Proteomes" id="UP000269199"/>
    </source>
</evidence>
<accession>A0AAD0UA58</accession>
<protein>
    <submittedName>
        <fullName evidence="1">Uncharacterized protein</fullName>
    </submittedName>
</protein>
<reference evidence="1 2" key="1">
    <citation type="submission" date="2017-11" db="EMBL/GenBank/DDBJ databases">
        <title>Complete genome sequence of Herbaspirillum rubrisubalbicans DSM 11543.</title>
        <authorList>
            <person name="Chen M."/>
            <person name="An Q."/>
        </authorList>
    </citation>
    <scope>NUCLEOTIDE SEQUENCE [LARGE SCALE GENOMIC DNA]</scope>
    <source>
        <strain evidence="1 2">DSM 11543</strain>
    </source>
</reference>
<dbReference type="Proteomes" id="UP000269199">
    <property type="component" value="Chromosome"/>
</dbReference>
<evidence type="ECO:0000313" key="1">
    <source>
        <dbReference type="EMBL" id="AYR23199.1"/>
    </source>
</evidence>
<gene>
    <name evidence="1" type="ORF">RC54_04925</name>
</gene>
<sequence length="100" mass="11598">MRSLSFKKKLAVVAALFVWPFVGIERIVGDHEMGVSWEPFFKHRPSLQFRFSNPAQKGLDIIPVDELSISERADFKQYCEQRFGEADPYECYARLADRAI</sequence>
<dbReference type="AlphaFoldDB" id="A0AAD0UA58"/>
<dbReference type="EMBL" id="CP024996">
    <property type="protein sequence ID" value="AYR23199.1"/>
    <property type="molecule type" value="Genomic_DNA"/>
</dbReference>